<dbReference type="NCBIfam" id="NF033788">
    <property type="entry name" value="HTH_metalloreg"/>
    <property type="match status" value="1"/>
</dbReference>
<dbReference type="EMBL" id="MVDD01000006">
    <property type="protein sequence ID" value="PKQ63161.1"/>
    <property type="molecule type" value="Genomic_DNA"/>
</dbReference>
<evidence type="ECO:0000256" key="2">
    <source>
        <dbReference type="ARBA" id="ARBA00023125"/>
    </source>
</evidence>
<keyword evidence="6" id="KW-1185">Reference proteome</keyword>
<dbReference type="InterPro" id="IPR036388">
    <property type="entry name" value="WH-like_DNA-bd_sf"/>
</dbReference>
<name>A0A2N3HYP0_9BACT</name>
<dbReference type="OrthoDB" id="9790747at2"/>
<dbReference type="RefSeq" id="WP_101261367.1">
    <property type="nucleotide sequence ID" value="NZ_MVDD01000006.1"/>
</dbReference>
<dbReference type="SMART" id="SM00418">
    <property type="entry name" value="HTH_ARSR"/>
    <property type="match status" value="1"/>
</dbReference>
<dbReference type="SUPFAM" id="SSF46785">
    <property type="entry name" value="Winged helix' DNA-binding domain"/>
    <property type="match status" value="1"/>
</dbReference>
<proteinExistence type="predicted"/>
<dbReference type="PRINTS" id="PR00778">
    <property type="entry name" value="HTHARSR"/>
</dbReference>
<dbReference type="InterPro" id="IPR036390">
    <property type="entry name" value="WH_DNA-bd_sf"/>
</dbReference>
<keyword evidence="3" id="KW-0804">Transcription</keyword>
<dbReference type="InterPro" id="IPR001845">
    <property type="entry name" value="HTH_ArsR_DNA-bd_dom"/>
</dbReference>
<evidence type="ECO:0000256" key="1">
    <source>
        <dbReference type="ARBA" id="ARBA00023015"/>
    </source>
</evidence>
<dbReference type="InterPro" id="IPR051081">
    <property type="entry name" value="HTH_MetalResp_TranReg"/>
</dbReference>
<reference evidence="5 6" key="1">
    <citation type="journal article" date="2017" name="Front. Microbiol.">
        <title>Labilibaculum manganireducens gen. nov., sp. nov. and Labilibaculum filiforme sp. nov., Novel Bacteroidetes Isolated from Subsurface Sediments of the Baltic Sea.</title>
        <authorList>
            <person name="Vandieken V."/>
            <person name="Marshall I.P."/>
            <person name="Niemann H."/>
            <person name="Engelen B."/>
            <person name="Cypionka H."/>
        </authorList>
    </citation>
    <scope>NUCLEOTIDE SEQUENCE [LARGE SCALE GENOMIC DNA]</scope>
    <source>
        <strain evidence="5 6">59.16B</strain>
    </source>
</reference>
<evidence type="ECO:0000313" key="5">
    <source>
        <dbReference type="EMBL" id="PKQ63161.1"/>
    </source>
</evidence>
<organism evidence="5 6">
    <name type="scientific">Labilibaculum filiforme</name>
    <dbReference type="NCBI Taxonomy" id="1940526"/>
    <lineage>
        <taxon>Bacteria</taxon>
        <taxon>Pseudomonadati</taxon>
        <taxon>Bacteroidota</taxon>
        <taxon>Bacteroidia</taxon>
        <taxon>Marinilabiliales</taxon>
        <taxon>Marinifilaceae</taxon>
        <taxon>Labilibaculum</taxon>
    </lineage>
</organism>
<dbReference type="GO" id="GO:0003700">
    <property type="term" value="F:DNA-binding transcription factor activity"/>
    <property type="evidence" value="ECO:0007669"/>
    <property type="project" value="InterPro"/>
</dbReference>
<dbReference type="Gene3D" id="1.10.10.10">
    <property type="entry name" value="Winged helix-like DNA-binding domain superfamily/Winged helix DNA-binding domain"/>
    <property type="match status" value="1"/>
</dbReference>
<keyword evidence="1" id="KW-0805">Transcription regulation</keyword>
<protein>
    <submittedName>
        <fullName evidence="5">Transcriptional regulator</fullName>
    </submittedName>
</protein>
<gene>
    <name evidence="5" type="ORF">BZG02_10395</name>
</gene>
<evidence type="ECO:0000259" key="4">
    <source>
        <dbReference type="PROSITE" id="PS50987"/>
    </source>
</evidence>
<keyword evidence="2" id="KW-0238">DNA-binding</keyword>
<dbReference type="AlphaFoldDB" id="A0A2N3HYP0"/>
<dbReference type="GO" id="GO:0003677">
    <property type="term" value="F:DNA binding"/>
    <property type="evidence" value="ECO:0007669"/>
    <property type="project" value="UniProtKB-KW"/>
</dbReference>
<dbReference type="PANTHER" id="PTHR33154">
    <property type="entry name" value="TRANSCRIPTIONAL REGULATOR, ARSR FAMILY"/>
    <property type="match status" value="1"/>
</dbReference>
<sequence length="115" mass="13568">MKPTLQYSITIFKALSEVTRLKIIWLLMNMDSKICVSEIIEVLEEPQYNVSRHLKILSKAGLLEESKEGKWVYYYIKKTNSEFLQHIKNAVSIISKNDMTMEIQRCKQKLLTRDK</sequence>
<feature type="domain" description="HTH arsR-type" evidence="4">
    <location>
        <begin position="1"/>
        <end position="102"/>
    </location>
</feature>
<dbReference type="Proteomes" id="UP000233535">
    <property type="component" value="Unassembled WGS sequence"/>
</dbReference>
<dbReference type="InterPro" id="IPR011991">
    <property type="entry name" value="ArsR-like_HTH"/>
</dbReference>
<dbReference type="CDD" id="cd00090">
    <property type="entry name" value="HTH_ARSR"/>
    <property type="match status" value="1"/>
</dbReference>
<dbReference type="PROSITE" id="PS50987">
    <property type="entry name" value="HTH_ARSR_2"/>
    <property type="match status" value="1"/>
</dbReference>
<evidence type="ECO:0000313" key="6">
    <source>
        <dbReference type="Proteomes" id="UP000233535"/>
    </source>
</evidence>
<dbReference type="PANTHER" id="PTHR33154:SF18">
    <property type="entry name" value="ARSENICAL RESISTANCE OPERON REPRESSOR"/>
    <property type="match status" value="1"/>
</dbReference>
<evidence type="ECO:0000256" key="3">
    <source>
        <dbReference type="ARBA" id="ARBA00023163"/>
    </source>
</evidence>
<dbReference type="Pfam" id="PF01022">
    <property type="entry name" value="HTH_5"/>
    <property type="match status" value="1"/>
</dbReference>
<accession>A0A2N3HYP0</accession>
<comment type="caution">
    <text evidence="5">The sequence shown here is derived from an EMBL/GenBank/DDBJ whole genome shotgun (WGS) entry which is preliminary data.</text>
</comment>